<dbReference type="STRING" id="488535.SAMN04487963_0376"/>
<proteinExistence type="predicted"/>
<keyword evidence="3" id="KW-1185">Reference proteome</keyword>
<name>A0A1I4LB53_9GAMM</name>
<dbReference type="EMBL" id="FOUE01000001">
    <property type="protein sequence ID" value="SFL88023.1"/>
    <property type="molecule type" value="Genomic_DNA"/>
</dbReference>
<feature type="transmembrane region" description="Helical" evidence="1">
    <location>
        <begin position="132"/>
        <end position="151"/>
    </location>
</feature>
<feature type="transmembrane region" description="Helical" evidence="1">
    <location>
        <begin position="87"/>
        <end position="112"/>
    </location>
</feature>
<organism evidence="2 3">
    <name type="scientific">Marinobacter zhejiangensis</name>
    <dbReference type="NCBI Taxonomy" id="488535"/>
    <lineage>
        <taxon>Bacteria</taxon>
        <taxon>Pseudomonadati</taxon>
        <taxon>Pseudomonadota</taxon>
        <taxon>Gammaproteobacteria</taxon>
        <taxon>Pseudomonadales</taxon>
        <taxon>Marinobacteraceae</taxon>
        <taxon>Marinobacter</taxon>
    </lineage>
</organism>
<dbReference type="OrthoDB" id="6160351at2"/>
<protein>
    <submittedName>
        <fullName evidence="2">Uncharacterized protein</fullName>
    </submittedName>
</protein>
<evidence type="ECO:0000313" key="2">
    <source>
        <dbReference type="EMBL" id="SFL88023.1"/>
    </source>
</evidence>
<dbReference type="AlphaFoldDB" id="A0A1I4LB53"/>
<dbReference type="Proteomes" id="UP000198519">
    <property type="component" value="Unassembled WGS sequence"/>
</dbReference>
<sequence length="336" mass="38605">MTNLYSIDAYRSSHIPTLPPGGHPKMDRAFQRLPWGHYQSPVVPNTMKAQLAYACLFKEEQDAEDGFPWGEAVFTISRGFFIRLQSALYMLYLMAALGLAISAFGVLILVFAILSDNPSLKDFINLIDALKWFYAVLFGCFFGGKYGRLFLASLNEKRLRSDPTGLYRREGLVRIKLKHGMFEAPFIEFDAYRIHTPSGRGGRYYNLLLQHRYSNTQLWMKGLVTDAMNPKDINAYWSMIQQYMDVSGPLPDVPIFEPFRQRDPVTEAADRESGRDPFFWRNMSNDQWRGEYESDYQQRLQHADFNEHSYHSCILDAHIQGRGLPLPDGPQGAMLA</sequence>
<reference evidence="3" key="1">
    <citation type="submission" date="2016-10" db="EMBL/GenBank/DDBJ databases">
        <authorList>
            <person name="Varghese N."/>
            <person name="Submissions S."/>
        </authorList>
    </citation>
    <scope>NUCLEOTIDE SEQUENCE [LARGE SCALE GENOMIC DNA]</scope>
    <source>
        <strain evidence="3">CGMCC 1.7061</strain>
    </source>
</reference>
<keyword evidence="1" id="KW-0472">Membrane</keyword>
<evidence type="ECO:0000256" key="1">
    <source>
        <dbReference type="SAM" id="Phobius"/>
    </source>
</evidence>
<keyword evidence="1" id="KW-0812">Transmembrane</keyword>
<gene>
    <name evidence="2" type="ORF">SAMN04487963_0376</name>
</gene>
<keyword evidence="1" id="KW-1133">Transmembrane helix</keyword>
<evidence type="ECO:0000313" key="3">
    <source>
        <dbReference type="Proteomes" id="UP000198519"/>
    </source>
</evidence>
<dbReference type="RefSeq" id="WP_092020197.1">
    <property type="nucleotide sequence ID" value="NZ_FOUE01000001.1"/>
</dbReference>
<accession>A0A1I4LB53</accession>